<dbReference type="InterPro" id="IPR006035">
    <property type="entry name" value="Ureohydrolase"/>
</dbReference>
<feature type="binding site" evidence="5">
    <location>
        <position position="127"/>
    </location>
    <ligand>
        <name>Mn(2+)</name>
        <dbReference type="ChEBI" id="CHEBI:29035"/>
        <label>1</label>
    </ligand>
</feature>
<dbReference type="PROSITE" id="PS01053">
    <property type="entry name" value="ARGINASE_1"/>
    <property type="match status" value="1"/>
</dbReference>
<dbReference type="EC" id="3.5.3.8" evidence="5 6"/>
<evidence type="ECO:0000256" key="8">
    <source>
        <dbReference type="RuleBase" id="RU003684"/>
    </source>
</evidence>
<dbReference type="AlphaFoldDB" id="A0AA94HPQ7"/>
<evidence type="ECO:0000256" key="6">
    <source>
        <dbReference type="NCBIfam" id="TIGR01227"/>
    </source>
</evidence>
<dbReference type="GO" id="GO:0033389">
    <property type="term" value="P:putrescine biosynthetic process from arginine, via agmatine"/>
    <property type="evidence" value="ECO:0007669"/>
    <property type="project" value="TreeGrafter"/>
</dbReference>
<evidence type="ECO:0000256" key="2">
    <source>
        <dbReference type="ARBA" id="ARBA00022801"/>
    </source>
</evidence>
<dbReference type="InterPro" id="IPR020855">
    <property type="entry name" value="Ureohydrolase_Mn_BS"/>
</dbReference>
<dbReference type="Pfam" id="PF00491">
    <property type="entry name" value="Arginase"/>
    <property type="match status" value="1"/>
</dbReference>
<organism evidence="10 11">
    <name type="scientific">Agrococcus baldri</name>
    <dbReference type="NCBI Taxonomy" id="153730"/>
    <lineage>
        <taxon>Bacteria</taxon>
        <taxon>Bacillati</taxon>
        <taxon>Actinomycetota</taxon>
        <taxon>Actinomycetes</taxon>
        <taxon>Micrococcales</taxon>
        <taxon>Microbacteriaceae</taxon>
        <taxon>Agrococcus</taxon>
    </lineage>
</organism>
<evidence type="ECO:0000313" key="11">
    <source>
        <dbReference type="Proteomes" id="UP000198506"/>
    </source>
</evidence>
<reference evidence="10 11" key="1">
    <citation type="submission" date="2016-10" db="EMBL/GenBank/DDBJ databases">
        <authorList>
            <person name="Varghese N."/>
            <person name="Submissions S."/>
        </authorList>
    </citation>
    <scope>NUCLEOTIDE SEQUENCE [LARGE SCALE GENOMIC DNA]</scope>
    <source>
        <strain evidence="10 11">IAM 15147</strain>
    </source>
</reference>
<dbReference type="RefSeq" id="WP_092919820.1">
    <property type="nucleotide sequence ID" value="NZ_FOZN01000004.1"/>
</dbReference>
<comment type="cofactor">
    <cofactor evidence="5">
        <name>Mn(2+)</name>
        <dbReference type="ChEBI" id="CHEBI:29035"/>
    </cofactor>
    <text evidence="5">Binds 2 manganese ions per subunit.</text>
</comment>
<comment type="caution">
    <text evidence="10">The sequence shown here is derived from an EMBL/GenBank/DDBJ whole genome shotgun (WGS) entry which is preliminary data.</text>
</comment>
<dbReference type="InterPro" id="IPR023696">
    <property type="entry name" value="Ureohydrolase_dom_sf"/>
</dbReference>
<feature type="binding site" evidence="5">
    <location>
        <position position="159"/>
    </location>
    <ligand>
        <name>Mn(2+)</name>
        <dbReference type="ChEBI" id="CHEBI:29035"/>
        <label>1</label>
    </ligand>
</feature>
<evidence type="ECO:0000256" key="4">
    <source>
        <dbReference type="ARBA" id="ARBA00023211"/>
    </source>
</evidence>
<keyword evidence="3 5" id="KW-0369">Histidine metabolism</keyword>
<comment type="similarity">
    <text evidence="5 7 8">Belongs to the arginase family.</text>
</comment>
<keyword evidence="2 5" id="KW-0378">Hydrolase</keyword>
<keyword evidence="11" id="KW-1185">Reference proteome</keyword>
<dbReference type="GO" id="GO:0050415">
    <property type="term" value="F:formimidoylglutamase activity"/>
    <property type="evidence" value="ECO:0007669"/>
    <property type="project" value="UniProtKB-UniRule"/>
</dbReference>
<evidence type="ECO:0000256" key="1">
    <source>
        <dbReference type="ARBA" id="ARBA00022723"/>
    </source>
</evidence>
<dbReference type="PROSITE" id="PS51409">
    <property type="entry name" value="ARGINASE_2"/>
    <property type="match status" value="1"/>
</dbReference>
<protein>
    <recommendedName>
        <fullName evidence="5 6">Formimidoylglutamase</fullName>
        <ecNumber evidence="5 6">3.5.3.8</ecNumber>
    </recommendedName>
    <alternativeName>
        <fullName evidence="5">Formiminoglutamase</fullName>
    </alternativeName>
    <alternativeName>
        <fullName evidence="5">Formiminoglutamate hydrolase</fullName>
    </alternativeName>
</protein>
<sequence length="324" mass="33993">MTGQLEPPAWSGRDDGPGAEHARWHAAVQPYPAQGRGADAVPGVVLVGFASDAGVRRNEGRPGQVDGPDALRAALAPLALTAPLTAYDVGTVRVEGDALEGGQERLGEILRGVIDAGHLPIALGGGHEIAYGSYLGIADAALREARPRLGVLNLDAHFDLRRAPRASSGTPFLQALEREGALGRPVDYAVLGISEASNTHALFDTAAQHGVRHLLDDDSRDTASVDAFLDSFLSEIDVLYLTIDLDVLPAWIAPGVSAPASFGVPLEIVQHVCDRMSASGKLALVDVAELNPAFDIDRRTARVAARLIHRIAMRHVPVAAAGVA</sequence>
<feature type="region of interest" description="Disordered" evidence="9">
    <location>
        <begin position="1"/>
        <end position="22"/>
    </location>
</feature>
<dbReference type="EMBL" id="FOZN01000004">
    <property type="protein sequence ID" value="SFS18284.1"/>
    <property type="molecule type" value="Genomic_DNA"/>
</dbReference>
<name>A0AA94HPQ7_9MICO</name>
<evidence type="ECO:0000256" key="3">
    <source>
        <dbReference type="ARBA" id="ARBA00022808"/>
    </source>
</evidence>
<dbReference type="SUPFAM" id="SSF52768">
    <property type="entry name" value="Arginase/deacetylase"/>
    <property type="match status" value="1"/>
</dbReference>
<keyword evidence="1 5" id="KW-0479">Metal-binding</keyword>
<feature type="binding site" evidence="5">
    <location>
        <position position="244"/>
    </location>
    <ligand>
        <name>Mn(2+)</name>
        <dbReference type="ChEBI" id="CHEBI:29035"/>
        <label>1</label>
    </ligand>
</feature>
<feature type="binding site" evidence="5">
    <location>
        <position position="155"/>
    </location>
    <ligand>
        <name>Mn(2+)</name>
        <dbReference type="ChEBI" id="CHEBI:29035"/>
        <label>2</label>
    </ligand>
</feature>
<keyword evidence="4 5" id="KW-0464">Manganese</keyword>
<comment type="pathway">
    <text evidence="5">Amino-acid degradation; L-histidine degradation into L-glutamate; L-glutamate from N-formimidoyl-L-glutamate (hydrolase route): step 1/1.</text>
</comment>
<dbReference type="Proteomes" id="UP000198506">
    <property type="component" value="Unassembled WGS sequence"/>
</dbReference>
<dbReference type="PANTHER" id="PTHR11358">
    <property type="entry name" value="ARGINASE/AGMATINASE"/>
    <property type="match status" value="1"/>
</dbReference>
<dbReference type="PRINTS" id="PR00116">
    <property type="entry name" value="ARGINASE"/>
</dbReference>
<evidence type="ECO:0000256" key="5">
    <source>
        <dbReference type="HAMAP-Rule" id="MF_00737"/>
    </source>
</evidence>
<dbReference type="GO" id="GO:0019556">
    <property type="term" value="P:L-histidine catabolic process to glutamate and formamide"/>
    <property type="evidence" value="ECO:0007669"/>
    <property type="project" value="UniProtKB-UniRule"/>
</dbReference>
<feature type="binding site" evidence="5">
    <location>
        <position position="155"/>
    </location>
    <ligand>
        <name>Mn(2+)</name>
        <dbReference type="ChEBI" id="CHEBI:29035"/>
        <label>1</label>
    </ligand>
</feature>
<evidence type="ECO:0000256" key="7">
    <source>
        <dbReference type="PROSITE-ProRule" id="PRU00742"/>
    </source>
</evidence>
<dbReference type="Gene3D" id="3.40.800.10">
    <property type="entry name" value="Ureohydrolase domain"/>
    <property type="match status" value="1"/>
</dbReference>
<proteinExistence type="inferred from homology"/>
<dbReference type="CDD" id="cd09988">
    <property type="entry name" value="Formimidoylglutamase"/>
    <property type="match status" value="1"/>
</dbReference>
<evidence type="ECO:0000256" key="9">
    <source>
        <dbReference type="SAM" id="MobiDB-lite"/>
    </source>
</evidence>
<dbReference type="HAMAP" id="MF_00737">
    <property type="entry name" value="Formimidoylglutam"/>
    <property type="match status" value="1"/>
</dbReference>
<accession>A0AA94HPQ7</accession>
<feature type="binding site" evidence="5">
    <location>
        <position position="246"/>
    </location>
    <ligand>
        <name>Mn(2+)</name>
        <dbReference type="ChEBI" id="CHEBI:29035"/>
        <label>2</label>
    </ligand>
</feature>
<feature type="binding site" evidence="5">
    <location>
        <position position="157"/>
    </location>
    <ligand>
        <name>Mn(2+)</name>
        <dbReference type="ChEBI" id="CHEBI:29035"/>
        <label>2</label>
    </ligand>
</feature>
<dbReference type="PANTHER" id="PTHR11358:SF35">
    <property type="entry name" value="FORMIMIDOYLGLUTAMASE"/>
    <property type="match status" value="1"/>
</dbReference>
<feature type="binding site" evidence="5">
    <location>
        <position position="244"/>
    </location>
    <ligand>
        <name>Mn(2+)</name>
        <dbReference type="ChEBI" id="CHEBI:29035"/>
        <label>2</label>
    </ligand>
</feature>
<dbReference type="NCBIfam" id="TIGR01227">
    <property type="entry name" value="hutG"/>
    <property type="match status" value="1"/>
</dbReference>
<dbReference type="GO" id="GO:0030145">
    <property type="term" value="F:manganese ion binding"/>
    <property type="evidence" value="ECO:0007669"/>
    <property type="project" value="UniProtKB-UniRule"/>
</dbReference>
<comment type="catalytic activity">
    <reaction evidence="5">
        <text>N-formimidoyl-L-glutamate + H2O = formamide + L-glutamate</text>
        <dbReference type="Rhea" id="RHEA:22492"/>
        <dbReference type="ChEBI" id="CHEBI:15377"/>
        <dbReference type="ChEBI" id="CHEBI:16397"/>
        <dbReference type="ChEBI" id="CHEBI:29985"/>
        <dbReference type="ChEBI" id="CHEBI:58928"/>
        <dbReference type="EC" id="3.5.3.8"/>
    </reaction>
</comment>
<gene>
    <name evidence="5" type="primary">hutG</name>
    <name evidence="10" type="ORF">SAMN04487783_2596</name>
</gene>
<evidence type="ECO:0000313" key="10">
    <source>
        <dbReference type="EMBL" id="SFS18284.1"/>
    </source>
</evidence>
<dbReference type="InterPro" id="IPR005923">
    <property type="entry name" value="HutG"/>
</dbReference>
<dbReference type="GO" id="GO:0008783">
    <property type="term" value="F:agmatinase activity"/>
    <property type="evidence" value="ECO:0007669"/>
    <property type="project" value="TreeGrafter"/>
</dbReference>
<comment type="function">
    <text evidence="5">Catalyzes the conversion of N-formimidoyl-L-glutamate to L-glutamate and formamide.</text>
</comment>
<feature type="compositionally biased region" description="Basic and acidic residues" evidence="9">
    <location>
        <begin position="12"/>
        <end position="22"/>
    </location>
</feature>